<accession>A0A5A9NUT7</accession>
<keyword evidence="5" id="KW-1133">Transmembrane helix</keyword>
<organism evidence="7 8">
    <name type="scientific">Triplophysa tibetana</name>
    <dbReference type="NCBI Taxonomy" id="1572043"/>
    <lineage>
        <taxon>Eukaryota</taxon>
        <taxon>Metazoa</taxon>
        <taxon>Chordata</taxon>
        <taxon>Craniata</taxon>
        <taxon>Vertebrata</taxon>
        <taxon>Euteleostomi</taxon>
        <taxon>Actinopterygii</taxon>
        <taxon>Neopterygii</taxon>
        <taxon>Teleostei</taxon>
        <taxon>Ostariophysi</taxon>
        <taxon>Cypriniformes</taxon>
        <taxon>Nemacheilidae</taxon>
        <taxon>Triplophysa</taxon>
    </lineage>
</organism>
<dbReference type="GO" id="GO:0005525">
    <property type="term" value="F:GTP binding"/>
    <property type="evidence" value="ECO:0007669"/>
    <property type="project" value="UniProtKB-KW"/>
</dbReference>
<evidence type="ECO:0000313" key="8">
    <source>
        <dbReference type="Proteomes" id="UP000324632"/>
    </source>
</evidence>
<dbReference type="EMBL" id="SOYY01000013">
    <property type="protein sequence ID" value="KAA0713492.1"/>
    <property type="molecule type" value="Genomic_DNA"/>
</dbReference>
<dbReference type="InterPro" id="IPR006703">
    <property type="entry name" value="G_AIG1"/>
</dbReference>
<dbReference type="Proteomes" id="UP000324632">
    <property type="component" value="Chromosome 13"/>
</dbReference>
<feature type="compositionally biased region" description="Basic and acidic residues" evidence="4">
    <location>
        <begin position="222"/>
        <end position="231"/>
    </location>
</feature>
<keyword evidence="5" id="KW-0812">Transmembrane</keyword>
<evidence type="ECO:0000256" key="1">
    <source>
        <dbReference type="ARBA" id="ARBA00008535"/>
    </source>
</evidence>
<keyword evidence="8" id="KW-1185">Reference proteome</keyword>
<gene>
    <name evidence="7" type="ORF">E1301_Tti024248</name>
</gene>
<name>A0A5A9NUT7_9TELE</name>
<comment type="similarity">
    <text evidence="1">Belongs to the TRAFAC class TrmE-Era-EngA-EngB-Septin-like GTPase superfamily. AIG1/Toc34/Toc159-like paraseptin GTPase family. IAN subfamily.</text>
</comment>
<evidence type="ECO:0000256" key="2">
    <source>
        <dbReference type="ARBA" id="ARBA00022741"/>
    </source>
</evidence>
<dbReference type="FunFam" id="3.40.50.300:FF:002274">
    <property type="entry name" value="Si:dkeyp-69e1.8"/>
    <property type="match status" value="1"/>
</dbReference>
<dbReference type="Pfam" id="PF04548">
    <property type="entry name" value="AIG1"/>
    <property type="match status" value="2"/>
</dbReference>
<dbReference type="SUPFAM" id="SSF52540">
    <property type="entry name" value="P-loop containing nucleoside triphosphate hydrolases"/>
    <property type="match status" value="2"/>
</dbReference>
<dbReference type="Gene3D" id="3.40.50.300">
    <property type="entry name" value="P-loop containing nucleotide triphosphate hydrolases"/>
    <property type="match status" value="2"/>
</dbReference>
<sequence length="644" mass="71058">MDFSSQVSDLCLVLVGSIGCGKTLTADTLLGQSSHLRPPASSRECQVWRASSEGRSLSVVETPRWYWRGEQVEADIQAETRRAIDLSPQGPLVFLILIPVGEFTEVEQKIPDQLEQMFGRSVLHHTLVLLTCGDYLMSRSLDEYLRQEVGLQEVLRRCHGRCHVINNRKPHNRQQVITLLEELEQMVQMNGGFVLNSEQEMLEKSQPELSAASTRSWSRLTHHTETDSRVETGSDTMIETRLVNGLHSQRYESEQTQSTHPPLERSSSFKLNKEGAILSNMVEASDTHNNPNFINTIHHSMRKSLSAVSSSDVQNDSSLSELRMILLGRSGSGKSEAGNIILGCEVFERHTDDITATPQLCVKGQTIVQNQRVSVVDTPDWFDSERSPEEVKQQISRCLVLSAPGPHIFLMCVPVNRPAHSELPALRALEGVFGPDSVRRHTLILFTHSDLLPEAVGMEGVEAHIASRRPEMLELVQKCGDRYHVLQRGDRGGVTQLLDKVQQTVRESGGGHYSSSLDWEAGSGRQEEISTVRRDRQLNLSHPLDDLKETEEEEELAAGKNIRLDSVALLSSSTSAQTPSLLRSVCEKAGWAVKRVPKVLAVAALLGAALGVFLSGAVGGAVGAALGAGVSEVGRRRYSKQKTQ</sequence>
<keyword evidence="3" id="KW-0342">GTP-binding</keyword>
<feature type="transmembrane region" description="Helical" evidence="5">
    <location>
        <begin position="599"/>
        <end position="630"/>
    </location>
</feature>
<feature type="domain" description="AIG1-type G" evidence="6">
    <location>
        <begin position="319"/>
        <end position="522"/>
    </location>
</feature>
<evidence type="ECO:0000313" key="7">
    <source>
        <dbReference type="EMBL" id="KAA0713492.1"/>
    </source>
</evidence>
<dbReference type="InterPro" id="IPR045058">
    <property type="entry name" value="GIMA/IAN/Toc"/>
</dbReference>
<evidence type="ECO:0000256" key="5">
    <source>
        <dbReference type="SAM" id="Phobius"/>
    </source>
</evidence>
<feature type="domain" description="AIG1-type G" evidence="6">
    <location>
        <begin position="7"/>
        <end position="204"/>
    </location>
</feature>
<evidence type="ECO:0000256" key="4">
    <source>
        <dbReference type="SAM" id="MobiDB-lite"/>
    </source>
</evidence>
<dbReference type="PANTHER" id="PTHR10903">
    <property type="entry name" value="GTPASE, IMAP FAMILY MEMBER-RELATED"/>
    <property type="match status" value="1"/>
</dbReference>
<keyword evidence="5" id="KW-0472">Membrane</keyword>
<feature type="compositionally biased region" description="Polar residues" evidence="4">
    <location>
        <begin position="207"/>
        <end position="219"/>
    </location>
</feature>
<evidence type="ECO:0000259" key="6">
    <source>
        <dbReference type="PROSITE" id="PS51720"/>
    </source>
</evidence>
<dbReference type="PROSITE" id="PS51720">
    <property type="entry name" value="G_AIG1"/>
    <property type="match status" value="2"/>
</dbReference>
<comment type="caution">
    <text evidence="7">The sequence shown here is derived from an EMBL/GenBank/DDBJ whole genome shotgun (WGS) entry which is preliminary data.</text>
</comment>
<evidence type="ECO:0000256" key="3">
    <source>
        <dbReference type="ARBA" id="ARBA00023134"/>
    </source>
</evidence>
<feature type="region of interest" description="Disordered" evidence="4">
    <location>
        <begin position="200"/>
        <end position="231"/>
    </location>
</feature>
<dbReference type="PANTHER" id="PTHR10903:SF167">
    <property type="entry name" value="GTPASE IMAP FAMILY MEMBER 6-RELATED"/>
    <property type="match status" value="1"/>
</dbReference>
<reference evidence="7 8" key="1">
    <citation type="journal article" date="2019" name="Mol. Ecol. Resour.">
        <title>Chromosome-level genome assembly of Triplophysa tibetana, a fish adapted to the harsh high-altitude environment of the Tibetan Plateau.</title>
        <authorList>
            <person name="Yang X."/>
            <person name="Liu H."/>
            <person name="Ma Z."/>
            <person name="Zou Y."/>
            <person name="Zou M."/>
            <person name="Mao Y."/>
            <person name="Li X."/>
            <person name="Wang H."/>
            <person name="Chen T."/>
            <person name="Wang W."/>
            <person name="Yang R."/>
        </authorList>
    </citation>
    <scope>NUCLEOTIDE SEQUENCE [LARGE SCALE GENOMIC DNA]</scope>
    <source>
        <strain evidence="7">TTIB1903HZAU</strain>
        <tissue evidence="7">Muscle</tissue>
    </source>
</reference>
<protein>
    <submittedName>
        <fullName evidence="7">GTPase IMAP family member 2</fullName>
    </submittedName>
</protein>
<proteinExistence type="inferred from homology"/>
<dbReference type="AlphaFoldDB" id="A0A5A9NUT7"/>
<keyword evidence="2" id="KW-0547">Nucleotide-binding</keyword>
<dbReference type="InterPro" id="IPR027417">
    <property type="entry name" value="P-loop_NTPase"/>
</dbReference>